<accession>A0A2H6LCC3</accession>
<feature type="compositionally biased region" description="Low complexity" evidence="1">
    <location>
        <begin position="191"/>
        <end position="202"/>
    </location>
</feature>
<feature type="compositionally biased region" description="Low complexity" evidence="1">
    <location>
        <begin position="239"/>
        <end position="253"/>
    </location>
</feature>
<evidence type="ECO:0000256" key="2">
    <source>
        <dbReference type="SAM" id="Phobius"/>
    </source>
</evidence>
<feature type="compositionally biased region" description="Polar residues" evidence="1">
    <location>
        <begin position="181"/>
        <end position="190"/>
    </location>
</feature>
<feature type="transmembrane region" description="Helical" evidence="2">
    <location>
        <begin position="21"/>
        <end position="40"/>
    </location>
</feature>
<keyword evidence="2" id="KW-0812">Transmembrane</keyword>
<evidence type="ECO:0000256" key="1">
    <source>
        <dbReference type="SAM" id="MobiDB-lite"/>
    </source>
</evidence>
<protein>
    <submittedName>
        <fullName evidence="3">Uncharacterized protein</fullName>
    </submittedName>
</protein>
<keyword evidence="2" id="KW-1133">Transmembrane helix</keyword>
<organism evidence="3 4">
    <name type="scientific">Nostoc cycadae WK-1</name>
    <dbReference type="NCBI Taxonomy" id="1861711"/>
    <lineage>
        <taxon>Bacteria</taxon>
        <taxon>Bacillati</taxon>
        <taxon>Cyanobacteriota</taxon>
        <taxon>Cyanophyceae</taxon>
        <taxon>Nostocales</taxon>
        <taxon>Nostocaceae</taxon>
        <taxon>Nostoc</taxon>
    </lineage>
</organism>
<keyword evidence="4" id="KW-1185">Reference proteome</keyword>
<feature type="region of interest" description="Disordered" evidence="1">
    <location>
        <begin position="165"/>
        <end position="293"/>
    </location>
</feature>
<dbReference type="RefSeq" id="WP_103123685.1">
    <property type="nucleotide sequence ID" value="NZ_DF978422.1"/>
</dbReference>
<feature type="compositionally biased region" description="Polar residues" evidence="1">
    <location>
        <begin position="208"/>
        <end position="238"/>
    </location>
</feature>
<feature type="compositionally biased region" description="Polar residues" evidence="1">
    <location>
        <begin position="254"/>
        <end position="293"/>
    </location>
</feature>
<dbReference type="AlphaFoldDB" id="A0A2H6LCC3"/>
<evidence type="ECO:0000313" key="4">
    <source>
        <dbReference type="Proteomes" id="UP000236527"/>
    </source>
</evidence>
<feature type="region of interest" description="Disordered" evidence="1">
    <location>
        <begin position="362"/>
        <end position="382"/>
    </location>
</feature>
<dbReference type="EMBL" id="BDGE01000010">
    <property type="protein sequence ID" value="GBE90885.1"/>
    <property type="molecule type" value="Genomic_DNA"/>
</dbReference>
<gene>
    <name evidence="3" type="ORF">NCWK1_0605</name>
</gene>
<reference evidence="4" key="1">
    <citation type="journal article" date="2018" name="Genome Announc.">
        <title>Draft Genome Sequence of the Nitrogen-Fixing and Hormogonia-Inducing Cyanobacterium Nostoc cycadae Strain WK-1, Isolated from the Coralloid Roots of Cycas revoluta.</title>
        <authorList>
            <person name="Kanesaki Y."/>
            <person name="Hirose M."/>
            <person name="Hirose Y."/>
            <person name="Fujisawa T."/>
            <person name="Nakamura Y."/>
            <person name="Watanabe S."/>
            <person name="Matsunaga S."/>
            <person name="Uchida H."/>
            <person name="Murakami A."/>
        </authorList>
    </citation>
    <scope>NUCLEOTIDE SEQUENCE [LARGE SCALE GENOMIC DNA]</scope>
    <source>
        <strain evidence="4">WK-1</strain>
    </source>
</reference>
<sequence length="382" mass="40810">MSNRHYPPAYLRYLKARLWNFSKPAFWVTAIFLSVLGLVIREYWSNPNAFTGKHNSEATTQKADNSSLSAEDKAIAADIDNLPVLYNDAEKATNPAIVSSPTDNSKSKKGKDFLQDVINKQKSAKETKLNPSLGFSDGTSVSDGKNPFVAQTENLLQFGAQNSNQLLNSSSQPPGSAANPYATQVGINQAPNNPYNSINSSPTILAPSATQVSPSNINSATSTPNNTFGQTSYTGVPQNLSNINSTTTNYNNNFGKTTSNSVPQGLPTSSQNYLPNNTSFNSSSGYTQPSVPSQPTNYYNGVNTVQPLTNQLPSINTTQPVSSSVPTNTTSYSAPNPSAYVVTPAAPASYQNNRYFRGIQLPSNTSVPGQTTGGVQGNPYGY</sequence>
<comment type="caution">
    <text evidence="3">The sequence shown here is derived from an EMBL/GenBank/DDBJ whole genome shotgun (WGS) entry which is preliminary data.</text>
</comment>
<dbReference type="Proteomes" id="UP000236527">
    <property type="component" value="Unassembled WGS sequence"/>
</dbReference>
<evidence type="ECO:0000313" key="3">
    <source>
        <dbReference type="EMBL" id="GBE90885.1"/>
    </source>
</evidence>
<name>A0A2H6LCC3_9NOSO</name>
<proteinExistence type="predicted"/>
<keyword evidence="2" id="KW-0472">Membrane</keyword>